<name>A0A9P1CP25_9DINO</name>
<accession>A0A9P1CP25</accession>
<dbReference type="AlphaFoldDB" id="A0A9P1CP25"/>
<evidence type="ECO:0000256" key="1">
    <source>
        <dbReference type="SAM" id="MobiDB-lite"/>
    </source>
</evidence>
<dbReference type="EMBL" id="CAMXCT030002112">
    <property type="protein sequence ID" value="CAL4783026.1"/>
    <property type="molecule type" value="Genomic_DNA"/>
</dbReference>
<proteinExistence type="predicted"/>
<dbReference type="Proteomes" id="UP001152797">
    <property type="component" value="Unassembled WGS sequence"/>
</dbReference>
<keyword evidence="4" id="KW-1185">Reference proteome</keyword>
<reference evidence="2" key="1">
    <citation type="submission" date="2022-10" db="EMBL/GenBank/DDBJ databases">
        <authorList>
            <person name="Chen Y."/>
            <person name="Dougan E. K."/>
            <person name="Chan C."/>
            <person name="Rhodes N."/>
            <person name="Thang M."/>
        </authorList>
    </citation>
    <scope>NUCLEOTIDE SEQUENCE</scope>
</reference>
<dbReference type="EMBL" id="CAMXCT020002112">
    <property type="protein sequence ID" value="CAL1149089.1"/>
    <property type="molecule type" value="Genomic_DNA"/>
</dbReference>
<reference evidence="3 4" key="2">
    <citation type="submission" date="2024-05" db="EMBL/GenBank/DDBJ databases">
        <authorList>
            <person name="Chen Y."/>
            <person name="Shah S."/>
            <person name="Dougan E. K."/>
            <person name="Thang M."/>
            <person name="Chan C."/>
        </authorList>
    </citation>
    <scope>NUCLEOTIDE SEQUENCE [LARGE SCALE GENOMIC DNA]</scope>
</reference>
<organism evidence="2">
    <name type="scientific">Cladocopium goreaui</name>
    <dbReference type="NCBI Taxonomy" id="2562237"/>
    <lineage>
        <taxon>Eukaryota</taxon>
        <taxon>Sar</taxon>
        <taxon>Alveolata</taxon>
        <taxon>Dinophyceae</taxon>
        <taxon>Suessiales</taxon>
        <taxon>Symbiodiniaceae</taxon>
        <taxon>Cladocopium</taxon>
    </lineage>
</organism>
<sequence>MDYFTRADPPESEHPSGPSKQENLHDVTAALTTVAENFDAEPMSYVVELAAAEVEENPKATPAMREFASIRKGDAEERAHKVLEKHGLTVPMQIDKVDLADAKRYKGFPYIKFSSWVKYLLDSDRLPRLLCACDSLESMQIALQEFWDRYEAIFPTHQIFAMRDAGAVDLRFVVPVFSHTDEGRSYKKQPLWLLSTHGALGRGTKAYLKKGKDRLPLRRNGFGLNFCGHTWSTNFMFSCMLRKLYKKKPEVLDHLVSVYAKDMEDLLVNGVVSGNGSVRVRCCHLGTKGDLPALARMGNMKHTFGNVPKAAQSKKPCEGICWMCKAGQEANPTLGLPHIPYEDTSGKPLWEGTLGDCDAWDEVPPILQGVPLREEDHWQFFKTDVWHNLHLGLAKHWVASALVSMIENLDFPGGSMDEKIDFLNTEYKNVCARKRISPHCEELGRETLNWPQSSTCPVGAWNKGSASTHFFLFLDDLCQRWSTEMADDPLLQAIVLGIDFID</sequence>
<protein>
    <submittedName>
        <fullName evidence="2">Uncharacterized protein</fullName>
    </submittedName>
</protein>
<feature type="region of interest" description="Disordered" evidence="1">
    <location>
        <begin position="1"/>
        <end position="23"/>
    </location>
</feature>
<dbReference type="OrthoDB" id="427296at2759"/>
<comment type="caution">
    <text evidence="2">The sequence shown here is derived from an EMBL/GenBank/DDBJ whole genome shotgun (WGS) entry which is preliminary data.</text>
</comment>
<gene>
    <name evidence="2" type="ORF">C1SCF055_LOCUS22243</name>
</gene>
<dbReference type="EMBL" id="CAMXCT010002112">
    <property type="protein sequence ID" value="CAI3995714.1"/>
    <property type="molecule type" value="Genomic_DNA"/>
</dbReference>
<evidence type="ECO:0000313" key="3">
    <source>
        <dbReference type="EMBL" id="CAL4783026.1"/>
    </source>
</evidence>
<evidence type="ECO:0000313" key="2">
    <source>
        <dbReference type="EMBL" id="CAI3995714.1"/>
    </source>
</evidence>
<evidence type="ECO:0000313" key="4">
    <source>
        <dbReference type="Proteomes" id="UP001152797"/>
    </source>
</evidence>